<feature type="region of interest" description="Disordered" evidence="1">
    <location>
        <begin position="86"/>
        <end position="133"/>
    </location>
</feature>
<evidence type="ECO:0000256" key="1">
    <source>
        <dbReference type="SAM" id="MobiDB-lite"/>
    </source>
</evidence>
<accession>A0ABQ9G4C2</accession>
<evidence type="ECO:0000313" key="3">
    <source>
        <dbReference type="Proteomes" id="UP001159363"/>
    </source>
</evidence>
<sequence>MSPRLHDIGEILREGRLFWPRRQPGKTFQTQEDDDVYKPAFVIMQGGEHQSRRYNIRRTVGINKAEGYSVSRSVEINIVERRNERMGKREIPKKTRRPAASYGTIPTCDNPAATQSGIEPGSPTWELSCQTTT</sequence>
<evidence type="ECO:0000313" key="2">
    <source>
        <dbReference type="EMBL" id="KAJ8866203.1"/>
    </source>
</evidence>
<protein>
    <submittedName>
        <fullName evidence="2">Uncharacterized protein</fullName>
    </submittedName>
</protein>
<dbReference type="Proteomes" id="UP001159363">
    <property type="component" value="Chromosome 16"/>
</dbReference>
<dbReference type="EMBL" id="JARBHB010000017">
    <property type="protein sequence ID" value="KAJ8866203.1"/>
    <property type="molecule type" value="Genomic_DNA"/>
</dbReference>
<reference evidence="2 3" key="1">
    <citation type="submission" date="2023-02" db="EMBL/GenBank/DDBJ databases">
        <title>LHISI_Scaffold_Assembly.</title>
        <authorList>
            <person name="Stuart O.P."/>
            <person name="Cleave R."/>
            <person name="Magrath M.J.L."/>
            <person name="Mikheyev A.S."/>
        </authorList>
    </citation>
    <scope>NUCLEOTIDE SEQUENCE [LARGE SCALE GENOMIC DNA]</scope>
    <source>
        <strain evidence="2">Daus_M_001</strain>
        <tissue evidence="2">Leg muscle</tissue>
    </source>
</reference>
<gene>
    <name evidence="2" type="ORF">PR048_033727</name>
</gene>
<comment type="caution">
    <text evidence="2">The sequence shown here is derived from an EMBL/GenBank/DDBJ whole genome shotgun (WGS) entry which is preliminary data.</text>
</comment>
<keyword evidence="3" id="KW-1185">Reference proteome</keyword>
<organism evidence="2 3">
    <name type="scientific">Dryococelus australis</name>
    <dbReference type="NCBI Taxonomy" id="614101"/>
    <lineage>
        <taxon>Eukaryota</taxon>
        <taxon>Metazoa</taxon>
        <taxon>Ecdysozoa</taxon>
        <taxon>Arthropoda</taxon>
        <taxon>Hexapoda</taxon>
        <taxon>Insecta</taxon>
        <taxon>Pterygota</taxon>
        <taxon>Neoptera</taxon>
        <taxon>Polyneoptera</taxon>
        <taxon>Phasmatodea</taxon>
        <taxon>Verophasmatodea</taxon>
        <taxon>Anareolatae</taxon>
        <taxon>Phasmatidae</taxon>
        <taxon>Eurycanthinae</taxon>
        <taxon>Dryococelus</taxon>
    </lineage>
</organism>
<name>A0ABQ9G4C2_9NEOP</name>
<proteinExistence type="predicted"/>